<dbReference type="EMBL" id="JAINUG010000025">
    <property type="protein sequence ID" value="KAJ8410655.1"/>
    <property type="molecule type" value="Genomic_DNA"/>
</dbReference>
<feature type="domain" description="tRNA intron endonuclease catalytic" evidence="15">
    <location>
        <begin position="331"/>
        <end position="410"/>
    </location>
</feature>
<protein>
    <recommendedName>
        <fullName evidence="11">tRNA-splicing endonuclease subunit SEN34</fullName>
        <ecNumber evidence="3">4.6.1.16</ecNumber>
    </recommendedName>
    <alternativeName>
        <fullName evidence="12 13">tRNA-intron endonuclease SEN34</fullName>
    </alternativeName>
    <alternativeName>
        <fullName evidence="10">tRNA-splicing endonuclease subunit Sen34</fullName>
    </alternativeName>
</protein>
<dbReference type="CDD" id="cd22363">
    <property type="entry name" value="tRNA-intron_lyase_C"/>
    <property type="match status" value="1"/>
</dbReference>
<evidence type="ECO:0000256" key="13">
    <source>
        <dbReference type="ARBA" id="ARBA00076724"/>
    </source>
</evidence>
<dbReference type="Pfam" id="PF01974">
    <property type="entry name" value="tRNA_int_endo"/>
    <property type="match status" value="1"/>
</dbReference>
<dbReference type="GO" id="GO:0000379">
    <property type="term" value="P:tRNA-type intron splice site recognition and cleavage"/>
    <property type="evidence" value="ECO:0007669"/>
    <property type="project" value="TreeGrafter"/>
</dbReference>
<evidence type="ECO:0000313" key="18">
    <source>
        <dbReference type="Proteomes" id="UP001221898"/>
    </source>
</evidence>
<feature type="domain" description="TSEN34 N-terminal" evidence="16">
    <location>
        <begin position="156"/>
        <end position="220"/>
    </location>
</feature>
<keyword evidence="4" id="KW-0507">mRNA processing</keyword>
<keyword evidence="5" id="KW-0819">tRNA processing</keyword>
<evidence type="ECO:0000256" key="6">
    <source>
        <dbReference type="ARBA" id="ARBA00023239"/>
    </source>
</evidence>
<dbReference type="GO" id="GO:0000213">
    <property type="term" value="F:tRNA-intron lyase activity"/>
    <property type="evidence" value="ECO:0007669"/>
    <property type="project" value="UniProtKB-EC"/>
</dbReference>
<evidence type="ECO:0000256" key="12">
    <source>
        <dbReference type="ARBA" id="ARBA00075884"/>
    </source>
</evidence>
<dbReference type="InterPro" id="IPR036167">
    <property type="entry name" value="tRNA_intron_Endo_cat-like_sf"/>
</dbReference>
<organism evidence="17 18">
    <name type="scientific">Aldrovandia affinis</name>
    <dbReference type="NCBI Taxonomy" id="143900"/>
    <lineage>
        <taxon>Eukaryota</taxon>
        <taxon>Metazoa</taxon>
        <taxon>Chordata</taxon>
        <taxon>Craniata</taxon>
        <taxon>Vertebrata</taxon>
        <taxon>Euteleostomi</taxon>
        <taxon>Actinopterygii</taxon>
        <taxon>Neopterygii</taxon>
        <taxon>Teleostei</taxon>
        <taxon>Notacanthiformes</taxon>
        <taxon>Halosauridae</taxon>
        <taxon>Aldrovandia</taxon>
    </lineage>
</organism>
<dbReference type="EC" id="4.6.1.16" evidence="3"/>
<evidence type="ECO:0000256" key="14">
    <source>
        <dbReference type="SAM" id="MobiDB-lite"/>
    </source>
</evidence>
<evidence type="ECO:0000256" key="8">
    <source>
        <dbReference type="ARBA" id="ARBA00034031"/>
    </source>
</evidence>
<dbReference type="InterPro" id="IPR006677">
    <property type="entry name" value="tRNA_intron_Endonuc_cat-like"/>
</dbReference>
<dbReference type="SUPFAM" id="SSF53032">
    <property type="entry name" value="tRNA-intron endonuclease catalytic domain-like"/>
    <property type="match status" value="1"/>
</dbReference>
<dbReference type="GO" id="GO:0003676">
    <property type="term" value="F:nucleic acid binding"/>
    <property type="evidence" value="ECO:0007669"/>
    <property type="project" value="InterPro"/>
</dbReference>
<name>A0AAD7WVM2_9TELE</name>
<evidence type="ECO:0000256" key="9">
    <source>
        <dbReference type="ARBA" id="ARBA00064779"/>
    </source>
</evidence>
<dbReference type="InterPro" id="IPR059049">
    <property type="entry name" value="TSEN34_N"/>
</dbReference>
<proteinExistence type="inferred from homology"/>
<evidence type="ECO:0000256" key="7">
    <source>
        <dbReference type="ARBA" id="ARBA00023242"/>
    </source>
</evidence>
<comment type="subcellular location">
    <subcellularLocation>
        <location evidence="1">Nucleus</location>
        <location evidence="1">Nucleolus</location>
    </subcellularLocation>
</comment>
<comment type="catalytic activity">
    <reaction evidence="8">
        <text>pretRNA = a 3'-half-tRNA molecule with a 5'-OH end + a 5'-half-tRNA molecule with a 2',3'-cyclic phosphate end + an intron with a 2',3'-cyclic phosphate and a 5'-hydroxyl terminus.</text>
        <dbReference type="EC" id="4.6.1.16"/>
    </reaction>
</comment>
<dbReference type="Proteomes" id="UP001221898">
    <property type="component" value="Unassembled WGS sequence"/>
</dbReference>
<keyword evidence="7" id="KW-0539">Nucleus</keyword>
<dbReference type="GO" id="GO:0005730">
    <property type="term" value="C:nucleolus"/>
    <property type="evidence" value="ECO:0007669"/>
    <property type="project" value="UniProtKB-SubCell"/>
</dbReference>
<evidence type="ECO:0000256" key="4">
    <source>
        <dbReference type="ARBA" id="ARBA00022664"/>
    </source>
</evidence>
<dbReference type="AlphaFoldDB" id="A0AAD7WVM2"/>
<dbReference type="PANTHER" id="PTHR13070:SF0">
    <property type="entry name" value="TRNA-SPLICING ENDONUCLEASE SUBUNIT SEN34"/>
    <property type="match status" value="1"/>
</dbReference>
<evidence type="ECO:0000256" key="3">
    <source>
        <dbReference type="ARBA" id="ARBA00012573"/>
    </source>
</evidence>
<evidence type="ECO:0000313" key="17">
    <source>
        <dbReference type="EMBL" id="KAJ8410655.1"/>
    </source>
</evidence>
<keyword evidence="18" id="KW-1185">Reference proteome</keyword>
<comment type="caution">
    <text evidence="17">The sequence shown here is derived from an EMBL/GenBank/DDBJ whole genome shotgun (WGS) entry which is preliminary data.</text>
</comment>
<gene>
    <name evidence="17" type="ORF">AAFF_G00186120</name>
</gene>
<comment type="similarity">
    <text evidence="2">Belongs to the tRNA-intron endonuclease family.</text>
</comment>
<feature type="compositionally biased region" description="Basic and acidic residues" evidence="14">
    <location>
        <begin position="132"/>
        <end position="141"/>
    </location>
</feature>
<dbReference type="GO" id="GO:0006397">
    <property type="term" value="P:mRNA processing"/>
    <property type="evidence" value="ECO:0007669"/>
    <property type="project" value="UniProtKB-KW"/>
</dbReference>
<keyword evidence="6" id="KW-0456">Lyase</keyword>
<accession>A0AAD7WVM2</accession>
<comment type="subunit">
    <text evidence="9">tRNA splicing endonuclease is a heterotetramer composed of TSEN2, TSEN15, TSEN34/LENG5 and TSEN54. tRNA splicing endonuclease complex also contains proteins of the pre-mRNA 3'-end processing machinery such as CLP1, CPSF1, CPSF4 and CSTF2.</text>
</comment>
<evidence type="ECO:0000256" key="5">
    <source>
        <dbReference type="ARBA" id="ARBA00022694"/>
    </source>
</evidence>
<feature type="region of interest" description="Disordered" evidence="14">
    <location>
        <begin position="120"/>
        <end position="151"/>
    </location>
</feature>
<dbReference type="PANTHER" id="PTHR13070">
    <property type="entry name" value="TRNA-SPLICING ENDONUCLEASE SUBUNIT SEN34-RELATED"/>
    <property type="match status" value="1"/>
</dbReference>
<sequence>MQAPGLWVWGQENKIYACMMVFFFSNMIENQCMSTGAFEITLNDVPVWSKLESVDRDPNLLFEVGVFTGREKIPMKVCATGRIRRWLNLYWMHSVFHIPSRICRNCKTCDGWARGDCFSRADGNGKQPSPDGEIRVTREETETGAGGGSGQKRRKIGVYFCGPTPLLWQAAEVKVARETGVVGTLVGSLARQPRQNNRLGRPLELLQEEARLLRETGQAVCPASARANSQGVKEYLERVECNYEEQRALALQDRKAMVLRALTRRSGDADGTEPLDQNVRDRLDALERGFSFPRSAMAVQLNTAKAGLGHDPEERNFWAADWPQHRDERSETRFRVFRDLRRQGFYLTSAGKFGGDYLVYPGDPLRFHAHFIAVCVPMDTPTPLCDLLALSRLGANVKKTILLCSPGDDDDEGGEKEDVVYTSLQWSGMV</sequence>
<evidence type="ECO:0000259" key="15">
    <source>
        <dbReference type="Pfam" id="PF01974"/>
    </source>
</evidence>
<evidence type="ECO:0000256" key="10">
    <source>
        <dbReference type="ARBA" id="ARBA00070643"/>
    </source>
</evidence>
<dbReference type="FunFam" id="3.40.1350.10:FF:000002">
    <property type="entry name" value="tRNA-splicing endonuclease subunit Sen34"/>
    <property type="match status" value="1"/>
</dbReference>
<evidence type="ECO:0000259" key="16">
    <source>
        <dbReference type="Pfam" id="PF26577"/>
    </source>
</evidence>
<dbReference type="Pfam" id="PF26577">
    <property type="entry name" value="TSEN34_N"/>
    <property type="match status" value="1"/>
</dbReference>
<evidence type="ECO:0000256" key="1">
    <source>
        <dbReference type="ARBA" id="ARBA00004604"/>
    </source>
</evidence>
<dbReference type="Gene3D" id="3.40.1350.10">
    <property type="match status" value="1"/>
</dbReference>
<dbReference type="InterPro" id="IPR011856">
    <property type="entry name" value="tRNA_endonuc-like_dom_sf"/>
</dbReference>
<reference evidence="17" key="1">
    <citation type="journal article" date="2023" name="Science">
        <title>Genome structures resolve the early diversification of teleost fishes.</title>
        <authorList>
            <person name="Parey E."/>
            <person name="Louis A."/>
            <person name="Montfort J."/>
            <person name="Bouchez O."/>
            <person name="Roques C."/>
            <person name="Iampietro C."/>
            <person name="Lluch J."/>
            <person name="Castinel A."/>
            <person name="Donnadieu C."/>
            <person name="Desvignes T."/>
            <person name="Floi Bucao C."/>
            <person name="Jouanno E."/>
            <person name="Wen M."/>
            <person name="Mejri S."/>
            <person name="Dirks R."/>
            <person name="Jansen H."/>
            <person name="Henkel C."/>
            <person name="Chen W.J."/>
            <person name="Zahm M."/>
            <person name="Cabau C."/>
            <person name="Klopp C."/>
            <person name="Thompson A.W."/>
            <person name="Robinson-Rechavi M."/>
            <person name="Braasch I."/>
            <person name="Lecointre G."/>
            <person name="Bobe J."/>
            <person name="Postlethwait J.H."/>
            <person name="Berthelot C."/>
            <person name="Roest Crollius H."/>
            <person name="Guiguen Y."/>
        </authorList>
    </citation>
    <scope>NUCLEOTIDE SEQUENCE</scope>
    <source>
        <strain evidence="17">NC1722</strain>
    </source>
</reference>
<evidence type="ECO:0000256" key="2">
    <source>
        <dbReference type="ARBA" id="ARBA00008078"/>
    </source>
</evidence>
<evidence type="ECO:0000256" key="11">
    <source>
        <dbReference type="ARBA" id="ARBA00070870"/>
    </source>
</evidence>